<dbReference type="GO" id="GO:0005245">
    <property type="term" value="F:voltage-gated calcium channel activity"/>
    <property type="evidence" value="ECO:0007669"/>
    <property type="project" value="TreeGrafter"/>
</dbReference>
<evidence type="ECO:0000256" key="5">
    <source>
        <dbReference type="ARBA" id="ARBA00022692"/>
    </source>
</evidence>
<dbReference type="GO" id="GO:0019226">
    <property type="term" value="P:transmission of nerve impulse"/>
    <property type="evidence" value="ECO:0007669"/>
    <property type="project" value="TreeGrafter"/>
</dbReference>
<comment type="subcellular location">
    <subcellularLocation>
        <location evidence="2">Cell membrane</location>
    </subcellularLocation>
    <subcellularLocation>
        <location evidence="1 8">Membrane</location>
        <topology evidence="1 8">Multi-pass membrane protein</topology>
    </subcellularLocation>
</comment>
<keyword evidence="8" id="KW-0109">Calcium transport</keyword>
<reference evidence="11" key="1">
    <citation type="submission" date="2025-08" db="UniProtKB">
        <authorList>
            <consortium name="Ensembl"/>
        </authorList>
    </citation>
    <scope>IDENTIFICATION</scope>
</reference>
<feature type="chain" id="PRO_5034924111" description="Voltage-dependent calcium channel gamma-7 subunit" evidence="10">
    <location>
        <begin position="19"/>
        <end position="350"/>
    </location>
</feature>
<dbReference type="GO" id="GO:0098970">
    <property type="term" value="P:postsynaptic neurotransmitter receptor diffusion trapping"/>
    <property type="evidence" value="ECO:0007669"/>
    <property type="project" value="TreeGrafter"/>
</dbReference>
<evidence type="ECO:0000256" key="1">
    <source>
        <dbReference type="ARBA" id="ARBA00004141"/>
    </source>
</evidence>
<dbReference type="Pfam" id="PF13903">
    <property type="entry name" value="Claudin_2"/>
    <property type="match status" value="1"/>
</dbReference>
<keyword evidence="8" id="KW-0107">Calcium channel</keyword>
<dbReference type="GO" id="GO:0032281">
    <property type="term" value="C:AMPA glutamate receptor complex"/>
    <property type="evidence" value="ECO:0007669"/>
    <property type="project" value="TreeGrafter"/>
</dbReference>
<comment type="function">
    <text evidence="8">Regulates the activity of L-type calcium channels that contain CACNA1C as pore-forming subunit (By similarity). Regulates the trafficking and gating properties of AMPA-selective glutamate receptors (AMPARs). Promotes their targeting to the cell membrane and synapses and modulates their gating properties by slowing their rates of activation, deactivation and desensitization and by mediating their resensitization. Shows specificity only for GRIA1 and GRIA2.</text>
</comment>
<dbReference type="GO" id="GO:0098839">
    <property type="term" value="C:postsynaptic density membrane"/>
    <property type="evidence" value="ECO:0007669"/>
    <property type="project" value="TreeGrafter"/>
</dbReference>
<evidence type="ECO:0000256" key="3">
    <source>
        <dbReference type="ARBA" id="ARBA00007111"/>
    </source>
</evidence>
<keyword evidence="10" id="KW-0732">Signal</keyword>
<keyword evidence="7 8" id="KW-0472">Membrane</keyword>
<dbReference type="InterPro" id="IPR004031">
    <property type="entry name" value="PMP22/EMP/MP20/Claudin"/>
</dbReference>
<keyword evidence="8" id="KW-0106">Calcium</keyword>
<accession>A0A8B9K919</accession>
<feature type="transmembrane region" description="Helical" evidence="8">
    <location>
        <begin position="21"/>
        <end position="41"/>
    </location>
</feature>
<feature type="transmembrane region" description="Helical" evidence="8">
    <location>
        <begin position="141"/>
        <end position="167"/>
    </location>
</feature>
<proteinExistence type="inferred from homology"/>
<keyword evidence="4" id="KW-1003">Cell membrane</keyword>
<evidence type="ECO:0000256" key="2">
    <source>
        <dbReference type="ARBA" id="ARBA00004236"/>
    </source>
</evidence>
<dbReference type="FunFam" id="1.20.140.150:FF:000003">
    <property type="entry name" value="Voltage-dependent calcium channel gamma-7 subunit"/>
    <property type="match status" value="1"/>
</dbReference>
<evidence type="ECO:0000313" key="12">
    <source>
        <dbReference type="Proteomes" id="UP000694621"/>
    </source>
</evidence>
<dbReference type="InterPro" id="IPR051072">
    <property type="entry name" value="CACNG_subunit"/>
</dbReference>
<name>A0A8B9K919_ASTMX</name>
<comment type="similarity">
    <text evidence="3 8">Belongs to the PMP-22/EMP/MP20 family. CACNG subfamily.</text>
</comment>
<evidence type="ECO:0000256" key="8">
    <source>
        <dbReference type="RuleBase" id="RU363085"/>
    </source>
</evidence>
<dbReference type="AlphaFoldDB" id="A0A8B9K919"/>
<evidence type="ECO:0000256" key="4">
    <source>
        <dbReference type="ARBA" id="ARBA00022475"/>
    </source>
</evidence>
<keyword evidence="6 8" id="KW-1133">Transmembrane helix</keyword>
<keyword evidence="8" id="KW-0406">Ion transport</keyword>
<dbReference type="Ensembl" id="ENSAMXT00005036514.1">
    <property type="protein sequence ID" value="ENSAMXP00005033427.1"/>
    <property type="gene ID" value="ENSAMXG00005016222.1"/>
</dbReference>
<evidence type="ECO:0000256" key="7">
    <source>
        <dbReference type="ARBA" id="ARBA00023136"/>
    </source>
</evidence>
<dbReference type="PRINTS" id="PR01795">
    <property type="entry name" value="VDCCGAMMA7"/>
</dbReference>
<feature type="signal peptide" evidence="10">
    <location>
        <begin position="1"/>
        <end position="18"/>
    </location>
</feature>
<evidence type="ECO:0000256" key="10">
    <source>
        <dbReference type="SAM" id="SignalP"/>
    </source>
</evidence>
<dbReference type="PANTHER" id="PTHR12107:SF12">
    <property type="entry name" value="VOLTAGE-DEPENDENT CALCIUM CHANNEL GAMMA-7 SUBUNIT"/>
    <property type="match status" value="1"/>
</dbReference>
<keyword evidence="8" id="KW-0813">Transport</keyword>
<dbReference type="GO" id="GO:0051968">
    <property type="term" value="P:positive regulation of synaptic transmission, glutamatergic"/>
    <property type="evidence" value="ECO:0007669"/>
    <property type="project" value="TreeGrafter"/>
</dbReference>
<dbReference type="Gene3D" id="1.20.140.150">
    <property type="match status" value="1"/>
</dbReference>
<dbReference type="InterPro" id="IPR008368">
    <property type="entry name" value="VDCC_gsu"/>
</dbReference>
<feature type="transmembrane region" description="Helical" evidence="8">
    <location>
        <begin position="187"/>
        <end position="213"/>
    </location>
</feature>
<dbReference type="PRINTS" id="PR01792">
    <property type="entry name" value="VDCCGAMMA"/>
</dbReference>
<evidence type="ECO:0000313" key="11">
    <source>
        <dbReference type="Ensembl" id="ENSAMXP00005033427.1"/>
    </source>
</evidence>
<dbReference type="PANTHER" id="PTHR12107">
    <property type="entry name" value="VOLTAGE-DEPENDENT CALCIUM CHANNEL GAMMA SUBUNIT"/>
    <property type="match status" value="1"/>
</dbReference>
<organism evidence="11 12">
    <name type="scientific">Astyanax mexicanus</name>
    <name type="common">Blind cave fish</name>
    <name type="synonym">Astyanax fasciatus mexicanus</name>
    <dbReference type="NCBI Taxonomy" id="7994"/>
    <lineage>
        <taxon>Eukaryota</taxon>
        <taxon>Metazoa</taxon>
        <taxon>Chordata</taxon>
        <taxon>Craniata</taxon>
        <taxon>Vertebrata</taxon>
        <taxon>Euteleostomi</taxon>
        <taxon>Actinopterygii</taxon>
        <taxon>Neopterygii</taxon>
        <taxon>Teleostei</taxon>
        <taxon>Ostariophysi</taxon>
        <taxon>Characiformes</taxon>
        <taxon>Characoidei</taxon>
        <taxon>Acestrorhamphidae</taxon>
        <taxon>Acestrorhamphinae</taxon>
        <taxon>Astyanax</taxon>
    </lineage>
</organism>
<feature type="compositionally biased region" description="Pro residues" evidence="9">
    <location>
        <begin position="329"/>
        <end position="338"/>
    </location>
</feature>
<dbReference type="GO" id="GO:0098943">
    <property type="term" value="P:neurotransmitter receptor transport, postsynaptic endosome to lysosome"/>
    <property type="evidence" value="ECO:0007669"/>
    <property type="project" value="TreeGrafter"/>
</dbReference>
<sequence>MCFCVCVCVCMQMSSCSSRALTLLSTVFGACGLLLVGVAVATDYWLLMEEGIVLQQNQTIDVKMALHSGLWRVCFIAGSEKGRCVASEYFTEPEIEITTENTANILKMVRTATPFPMVSLLFVFTAFIISNVGHIRPQRTILAFVSGIFFILSGLSLVVGLVLYISSINDEVMNRPREPEQFFNYHYGWSFAFAASSFLLKEGAGVMSVYLFMKRYAEEEMYRPHPALYRPRLSDSSDYSGQFLHPDTWPPPQRARSASELSSDVSIQLAQNPQPPPKPGVQQGAPPASLTAVSSPASATAYQLQSPGATATFTHNHPLHPADPQGLAMPPPAVPPPHYHTHMRMSASPC</sequence>
<keyword evidence="5 8" id="KW-0812">Transmembrane</keyword>
<dbReference type="Proteomes" id="UP000694621">
    <property type="component" value="Unplaced"/>
</dbReference>
<protein>
    <recommendedName>
        <fullName evidence="8">Voltage-dependent calcium channel gamma-7 subunit</fullName>
    </recommendedName>
</protein>
<feature type="transmembrane region" description="Helical" evidence="8">
    <location>
        <begin position="111"/>
        <end position="129"/>
    </location>
</feature>
<dbReference type="GO" id="GO:0099590">
    <property type="term" value="P:neurotransmitter receptor internalization"/>
    <property type="evidence" value="ECO:0007669"/>
    <property type="project" value="TreeGrafter"/>
</dbReference>
<dbReference type="GO" id="GO:0016247">
    <property type="term" value="F:channel regulator activity"/>
    <property type="evidence" value="ECO:0007669"/>
    <property type="project" value="TreeGrafter"/>
</dbReference>
<feature type="compositionally biased region" description="Polar residues" evidence="9">
    <location>
        <begin position="291"/>
        <end position="315"/>
    </location>
</feature>
<keyword evidence="8" id="KW-0407">Ion channel</keyword>
<keyword evidence="8" id="KW-0851">Voltage-gated channel</keyword>
<evidence type="ECO:0000256" key="9">
    <source>
        <dbReference type="SAM" id="MobiDB-lite"/>
    </source>
</evidence>
<feature type="region of interest" description="Disordered" evidence="9">
    <location>
        <begin position="239"/>
        <end position="350"/>
    </location>
</feature>
<evidence type="ECO:0000256" key="6">
    <source>
        <dbReference type="ARBA" id="ARBA00022989"/>
    </source>
</evidence>
<dbReference type="InterPro" id="IPR008371">
    <property type="entry name" value="VDCC_g7su"/>
</dbReference>